<proteinExistence type="inferred from homology"/>
<dbReference type="InterPro" id="IPR001452">
    <property type="entry name" value="SH3_domain"/>
</dbReference>
<gene>
    <name evidence="12" type="ORF">H2204_012550</name>
</gene>
<feature type="region of interest" description="Disordered" evidence="9">
    <location>
        <begin position="497"/>
        <end position="548"/>
    </location>
</feature>
<dbReference type="EC" id="2.3.1.-" evidence="8"/>
<protein>
    <recommendedName>
        <fullName evidence="8">Dihydrolipoamide acetyltransferase component of pyruvate dehydrogenase complex</fullName>
        <ecNumber evidence="8">2.3.1.-</ecNumber>
    </recommendedName>
</protein>
<dbReference type="FunFam" id="3.30.559.10:FF:000029">
    <property type="entry name" value="Dihydrolipoamide acetyltransferase component of pyruvate dehydrogenase complex"/>
    <property type="match status" value="1"/>
</dbReference>
<dbReference type="InterPro" id="IPR011053">
    <property type="entry name" value="Single_hybrid_motif"/>
</dbReference>
<dbReference type="InterPro" id="IPR004167">
    <property type="entry name" value="PSBD"/>
</dbReference>
<dbReference type="PROSITE" id="PS50968">
    <property type="entry name" value="BIOTINYL_LIPOYL"/>
    <property type="match status" value="1"/>
</dbReference>
<dbReference type="SUPFAM" id="SSF52518">
    <property type="entry name" value="Thiamin diphosphate-binding fold (THDP-binding)"/>
    <property type="match status" value="1"/>
</dbReference>
<evidence type="ECO:0000256" key="5">
    <source>
        <dbReference type="ARBA" id="ARBA00022946"/>
    </source>
</evidence>
<evidence type="ECO:0000256" key="1">
    <source>
        <dbReference type="ARBA" id="ARBA00001964"/>
    </source>
</evidence>
<evidence type="ECO:0000256" key="4">
    <source>
        <dbReference type="ARBA" id="ARBA00022823"/>
    </source>
</evidence>
<reference evidence="12" key="1">
    <citation type="submission" date="2022-10" db="EMBL/GenBank/DDBJ databases">
        <title>Culturing micro-colonial fungi from biological soil crusts in the Mojave desert and describing Neophaeococcomyces mojavensis, and introducing the new genera and species Taxawa tesnikishii.</title>
        <authorList>
            <person name="Kurbessoian T."/>
            <person name="Stajich J.E."/>
        </authorList>
    </citation>
    <scope>NUCLEOTIDE SEQUENCE</scope>
    <source>
        <strain evidence="12">TK_35</strain>
    </source>
</reference>
<evidence type="ECO:0000256" key="3">
    <source>
        <dbReference type="ARBA" id="ARBA00022443"/>
    </source>
</evidence>
<dbReference type="GO" id="GO:0009083">
    <property type="term" value="P:branched-chain amino acid catabolic process"/>
    <property type="evidence" value="ECO:0007669"/>
    <property type="project" value="TreeGrafter"/>
</dbReference>
<dbReference type="Gene3D" id="4.10.320.10">
    <property type="entry name" value="E3-binding domain"/>
    <property type="match status" value="1"/>
</dbReference>
<dbReference type="Gene3D" id="3.40.50.920">
    <property type="match status" value="1"/>
</dbReference>
<dbReference type="GO" id="GO:0016746">
    <property type="term" value="F:acyltransferase activity"/>
    <property type="evidence" value="ECO:0007669"/>
    <property type="project" value="UniProtKB-KW"/>
</dbReference>
<dbReference type="FunFam" id="3.40.50.970:FF:000001">
    <property type="entry name" value="Pyruvate dehydrogenase E1 beta subunit"/>
    <property type="match status" value="1"/>
</dbReference>
<dbReference type="CDD" id="cd07036">
    <property type="entry name" value="TPP_PYR_E1-PDHc-beta_like"/>
    <property type="match status" value="1"/>
</dbReference>
<dbReference type="EMBL" id="JAPDRN010000129">
    <property type="protein sequence ID" value="KAJ9619788.1"/>
    <property type="molecule type" value="Genomic_DNA"/>
</dbReference>
<evidence type="ECO:0000256" key="8">
    <source>
        <dbReference type="RuleBase" id="RU003423"/>
    </source>
</evidence>
<dbReference type="Pfam" id="PF02817">
    <property type="entry name" value="E3_binding"/>
    <property type="match status" value="1"/>
</dbReference>
<dbReference type="InterPro" id="IPR001078">
    <property type="entry name" value="2-oxoacid_DH_actylTfrase"/>
</dbReference>
<feature type="compositionally biased region" description="Pro residues" evidence="9">
    <location>
        <begin position="518"/>
        <end position="527"/>
    </location>
</feature>
<dbReference type="InterPro" id="IPR036625">
    <property type="entry name" value="E3-bd_dom_sf"/>
</dbReference>
<evidence type="ECO:0000256" key="7">
    <source>
        <dbReference type="ARBA" id="ARBA00051764"/>
    </source>
</evidence>
<feature type="domain" description="Lipoyl-binding" evidence="10">
    <location>
        <begin position="417"/>
        <end position="492"/>
    </location>
</feature>
<keyword evidence="8" id="KW-0808">Transferase</keyword>
<evidence type="ECO:0000313" key="12">
    <source>
        <dbReference type="EMBL" id="KAJ9619788.1"/>
    </source>
</evidence>
<comment type="cofactor">
    <cofactor evidence="8">
        <name>(R)-lipoate</name>
        <dbReference type="ChEBI" id="CHEBI:83088"/>
    </cofactor>
</comment>
<evidence type="ECO:0000259" key="11">
    <source>
        <dbReference type="PROSITE" id="PS51826"/>
    </source>
</evidence>
<dbReference type="GO" id="GO:0003863">
    <property type="term" value="F:branched-chain 2-oxo acid dehydrogenase activity"/>
    <property type="evidence" value="ECO:0007669"/>
    <property type="project" value="UniProtKB-EC"/>
</dbReference>
<dbReference type="SUPFAM" id="SSF47005">
    <property type="entry name" value="Peripheral subunit-binding domain of 2-oxo acid dehydrogenase complex"/>
    <property type="match status" value="1"/>
</dbReference>
<dbReference type="FunFam" id="3.40.50.920:FF:000001">
    <property type="entry name" value="Pyruvate dehydrogenase E1 beta subunit"/>
    <property type="match status" value="1"/>
</dbReference>
<feature type="region of interest" description="Disordered" evidence="9">
    <location>
        <begin position="648"/>
        <end position="670"/>
    </location>
</feature>
<dbReference type="InterPro" id="IPR009014">
    <property type="entry name" value="Transketo_C/PFOR_II"/>
</dbReference>
<dbReference type="Pfam" id="PF00364">
    <property type="entry name" value="Biotin_lipoyl"/>
    <property type="match status" value="1"/>
</dbReference>
<dbReference type="CDD" id="cd06849">
    <property type="entry name" value="lipoyl_domain"/>
    <property type="match status" value="1"/>
</dbReference>
<dbReference type="PANTHER" id="PTHR42980">
    <property type="entry name" value="2-OXOISOVALERATE DEHYDROGENASE SUBUNIT BETA-RELATED"/>
    <property type="match status" value="1"/>
</dbReference>
<dbReference type="SUPFAM" id="SSF51230">
    <property type="entry name" value="Single hybrid motif"/>
    <property type="match status" value="1"/>
</dbReference>
<dbReference type="AlphaFoldDB" id="A0AA39CSZ1"/>
<comment type="cofactor">
    <cofactor evidence="1">
        <name>thiamine diphosphate</name>
        <dbReference type="ChEBI" id="CHEBI:58937"/>
    </cofactor>
</comment>
<dbReference type="GO" id="GO:0007584">
    <property type="term" value="P:response to nutrient"/>
    <property type="evidence" value="ECO:0007669"/>
    <property type="project" value="TreeGrafter"/>
</dbReference>
<evidence type="ECO:0000259" key="10">
    <source>
        <dbReference type="PROSITE" id="PS50968"/>
    </source>
</evidence>
<dbReference type="InterPro" id="IPR033248">
    <property type="entry name" value="Transketolase_C"/>
</dbReference>
<evidence type="ECO:0000256" key="9">
    <source>
        <dbReference type="SAM" id="MobiDB-lite"/>
    </source>
</evidence>
<dbReference type="Pfam" id="PF07653">
    <property type="entry name" value="SH3_2"/>
    <property type="match status" value="1"/>
</dbReference>
<keyword evidence="3" id="KW-0728">SH3 domain</keyword>
<dbReference type="InterPro" id="IPR029061">
    <property type="entry name" value="THDP-binding"/>
</dbReference>
<dbReference type="Pfam" id="PF02779">
    <property type="entry name" value="Transket_pyr"/>
    <property type="match status" value="1"/>
</dbReference>
<dbReference type="Pfam" id="PF02780">
    <property type="entry name" value="Transketolase_C"/>
    <property type="match status" value="1"/>
</dbReference>
<dbReference type="SMART" id="SM00861">
    <property type="entry name" value="Transket_pyr"/>
    <property type="match status" value="1"/>
</dbReference>
<dbReference type="GO" id="GO:0045333">
    <property type="term" value="P:cellular respiration"/>
    <property type="evidence" value="ECO:0007669"/>
    <property type="project" value="UniProtKB-ARBA"/>
</dbReference>
<dbReference type="InterPro" id="IPR005475">
    <property type="entry name" value="Transketolase-like_Pyr-bd"/>
</dbReference>
<dbReference type="PROSITE" id="PS00189">
    <property type="entry name" value="LIPOYL"/>
    <property type="match status" value="1"/>
</dbReference>
<sequence>MTDTPITLIEAITQALAWELEHDKSVLVLGEDVGVNGGVFRATAGLQQRFGADRILDTPLDETTIAGLTIGLAAQGMKPVAEAQFDGFMYPMVDHIICHAARLRYRTRGRLHCPMVLRVPWGGGIRAPEHHSEANEAIFTNVPGLRVVLPSSPQRAYGLLLAAIREPDPVIYMEPKRIYRQYKEVVVNDGEALPLDVCFVLRDGTDVTLVTWGAQVKEALEAADKLAGEGISAEVIDVATLRPLDFATIAESVAKTGRCVIVQEAPKTAGFGAEIAARLAEESLYDLLAPVERVTGYDTHIPLFRLEMKYLPSVERIVAAAKRAYPNPLRFRTGQIVEVGVRDEEWPAFAWVRTSDGRAGWAPVAWLQLLDDGRAEALRDYDARELDVENGEMVKLHHEHGGWWWSERANGATGCQTKNFNLPDLGEGLPDATIVEWFVKEGDVIKLDEPLVSMETAKAVVEVPSPFSGTVLKLSGAAGDIIPTGAVLASFALDPNLPQRADGQDTGHSHGHAAPAAPAAPTPPPLPTAAAPVAAEEAKPAAAERDDAGTVVGAMQSSNAVHAEQALAVGGVKAVPAVRATARKLGVDLSRVRATGTDGAVTMADVKQAAADGSAKIGAAPAAVAAPAAAAPAPAQVAAPVQSDARTPLSAAGKPMRTQPPGVVAKGQPEPLKGVRRNMARVMADAHSKVVPTTLNDDADIHAWLPGNDVTARLVRSIVVAAQKVPAMNAWFDGEALTRTLHAQVDIGIAVDTDDGLFVPALRNADMLDARGIREGVNRLREQVEARSIAASELSGYTISLSNFGMFAGRYATPVVVPPCVAIVGAGRARHQMTPVMGGVEAHKVIPLSVTFDHRAATGGEAARFLRAMMDDLALAS</sequence>
<dbReference type="Pfam" id="PF00198">
    <property type="entry name" value="2-oxoacid_dh"/>
    <property type="match status" value="1"/>
</dbReference>
<feature type="compositionally biased region" description="Basic and acidic residues" evidence="9">
    <location>
        <begin position="536"/>
        <end position="548"/>
    </location>
</feature>
<name>A0AA39CSZ1_9EURO</name>
<keyword evidence="5" id="KW-0809">Transit peptide</keyword>
<comment type="caution">
    <text evidence="12">The sequence shown here is derived from an EMBL/GenBank/DDBJ whole genome shotgun (WGS) entry which is preliminary data.</text>
</comment>
<comment type="similarity">
    <text evidence="2 8">Belongs to the 2-oxoacid dehydrogenase family.</text>
</comment>
<dbReference type="Gene3D" id="2.40.50.100">
    <property type="match status" value="1"/>
</dbReference>
<keyword evidence="6" id="KW-0560">Oxidoreductase</keyword>
<dbReference type="PROSITE" id="PS51826">
    <property type="entry name" value="PSBD"/>
    <property type="match status" value="1"/>
</dbReference>
<evidence type="ECO:0000256" key="6">
    <source>
        <dbReference type="ARBA" id="ARBA00023002"/>
    </source>
</evidence>
<accession>A0AA39CSZ1</accession>
<organism evidence="12">
    <name type="scientific">Knufia peltigerae</name>
    <dbReference type="NCBI Taxonomy" id="1002370"/>
    <lineage>
        <taxon>Eukaryota</taxon>
        <taxon>Fungi</taxon>
        <taxon>Dikarya</taxon>
        <taxon>Ascomycota</taxon>
        <taxon>Pezizomycotina</taxon>
        <taxon>Eurotiomycetes</taxon>
        <taxon>Chaetothyriomycetidae</taxon>
        <taxon>Chaetothyriales</taxon>
        <taxon>Trichomeriaceae</taxon>
        <taxon>Knufia</taxon>
    </lineage>
</organism>
<keyword evidence="8" id="KW-0012">Acyltransferase</keyword>
<dbReference type="Gene3D" id="3.40.50.970">
    <property type="match status" value="1"/>
</dbReference>
<evidence type="ECO:0000256" key="2">
    <source>
        <dbReference type="ARBA" id="ARBA00007317"/>
    </source>
</evidence>
<dbReference type="InterPro" id="IPR023213">
    <property type="entry name" value="CAT-like_dom_sf"/>
</dbReference>
<dbReference type="InterPro" id="IPR003016">
    <property type="entry name" value="2-oxoA_DH_lipoyl-BS"/>
</dbReference>
<dbReference type="Gene3D" id="3.30.559.10">
    <property type="entry name" value="Chloramphenicol acetyltransferase-like domain"/>
    <property type="match status" value="1"/>
</dbReference>
<dbReference type="InterPro" id="IPR000089">
    <property type="entry name" value="Biotin_lipoyl"/>
</dbReference>
<dbReference type="PANTHER" id="PTHR42980:SF1">
    <property type="entry name" value="2-OXOISOVALERATE DEHYDROGENASE SUBUNIT BETA, MITOCHONDRIAL"/>
    <property type="match status" value="1"/>
</dbReference>
<feature type="domain" description="Peripheral subunit-binding (PSBD)" evidence="11">
    <location>
        <begin position="573"/>
        <end position="610"/>
    </location>
</feature>
<keyword evidence="4 8" id="KW-0450">Lipoyl</keyword>
<dbReference type="SUPFAM" id="SSF52922">
    <property type="entry name" value="TK C-terminal domain-like"/>
    <property type="match status" value="1"/>
</dbReference>
<dbReference type="SUPFAM" id="SSF52777">
    <property type="entry name" value="CoA-dependent acyltransferases"/>
    <property type="match status" value="1"/>
</dbReference>
<comment type="catalytic activity">
    <reaction evidence="7">
        <text>N(6)-[(R)-lipoyl]-L-lysyl-[protein] + 3-methyl-2-oxobutanoate + H(+) = N(6)-[(R)-S(8)-2-methylpropanoyldihydrolipoyl]-L-lysyl-[protein] + CO2</text>
        <dbReference type="Rhea" id="RHEA:13457"/>
        <dbReference type="Rhea" id="RHEA-COMP:10474"/>
        <dbReference type="Rhea" id="RHEA-COMP:10497"/>
        <dbReference type="ChEBI" id="CHEBI:11851"/>
        <dbReference type="ChEBI" id="CHEBI:15378"/>
        <dbReference type="ChEBI" id="CHEBI:16526"/>
        <dbReference type="ChEBI" id="CHEBI:83099"/>
        <dbReference type="ChEBI" id="CHEBI:83142"/>
        <dbReference type="EC" id="1.2.4.4"/>
    </reaction>
    <physiologicalReaction direction="left-to-right" evidence="7">
        <dbReference type="Rhea" id="RHEA:13458"/>
    </physiologicalReaction>
</comment>